<dbReference type="CDD" id="cd03457">
    <property type="entry name" value="intradiol_dioxygenase_like"/>
    <property type="match status" value="1"/>
</dbReference>
<accession>A0A8H3HH70</accession>
<feature type="region of interest" description="Disordered" evidence="1">
    <location>
        <begin position="191"/>
        <end position="247"/>
    </location>
</feature>
<keyword evidence="2" id="KW-0732">Signal</keyword>
<organism evidence="3 4">
    <name type="scientific">Rhizoctonia solani</name>
    <dbReference type="NCBI Taxonomy" id="456999"/>
    <lineage>
        <taxon>Eukaryota</taxon>
        <taxon>Fungi</taxon>
        <taxon>Dikarya</taxon>
        <taxon>Basidiomycota</taxon>
        <taxon>Agaricomycotina</taxon>
        <taxon>Agaricomycetes</taxon>
        <taxon>Cantharellales</taxon>
        <taxon>Ceratobasidiaceae</taxon>
        <taxon>Rhizoctonia</taxon>
    </lineage>
</organism>
<name>A0A8H3HH70_9AGAM</name>
<reference evidence="3" key="1">
    <citation type="submission" date="2021-01" db="EMBL/GenBank/DDBJ databases">
        <authorList>
            <person name="Kaushik A."/>
        </authorList>
    </citation>
    <scope>NUCLEOTIDE SEQUENCE</scope>
    <source>
        <strain evidence="3">Type strain: AG8-Rh-89/</strain>
    </source>
</reference>
<dbReference type="SUPFAM" id="SSF49482">
    <property type="entry name" value="Aromatic compound dioxygenase"/>
    <property type="match status" value="1"/>
</dbReference>
<feature type="compositionally biased region" description="Pro residues" evidence="1">
    <location>
        <begin position="193"/>
        <end position="204"/>
    </location>
</feature>
<protein>
    <recommendedName>
        <fullName evidence="5">Intradiol ring-cleavage dioxygenases domain-containing protein</fullName>
    </recommendedName>
</protein>
<dbReference type="PANTHER" id="PTHR34315">
    <property type="match status" value="1"/>
</dbReference>
<dbReference type="InterPro" id="IPR015889">
    <property type="entry name" value="Intradiol_dOase_core"/>
</dbReference>
<evidence type="ECO:0000313" key="4">
    <source>
        <dbReference type="Proteomes" id="UP000663850"/>
    </source>
</evidence>
<evidence type="ECO:0000256" key="1">
    <source>
        <dbReference type="SAM" id="MobiDB-lite"/>
    </source>
</evidence>
<dbReference type="GO" id="GO:0008199">
    <property type="term" value="F:ferric iron binding"/>
    <property type="evidence" value="ECO:0007669"/>
    <property type="project" value="InterPro"/>
</dbReference>
<sequence length="413" mass="44008">MILPSLKFVALGLMAMNGVGAHPGDDEFIHPADVGRRQLEATERHIQVRKCASQIAAHVAARKAKRALAGRPRMHRRGLDSLPQGITPWRRHGQITARAVGDASPLATTEGPTYTSIQNSTCVTAPEVTEGPYYINNELVRNDIREDQAGINLLLDIGVIDTTTCQPLEDAFVEIWSCNATGSYAGFTQVSLGPPPNGTAPPPTGTVSETGTASATTSLGPPTGGPGRPGGPPPSQGMSDQLTFLRGGAPTNENGILEFKAIYPGFYTGRTIHIHTMVQTNYTVFANGTIGSKLGDLHHVGQVSATVGSKLGDLHHVGQIFFDDALNDQVVALPTYSNTTHTRTRNEQDRILQGANTDGYNSYADAELLGKSIEDGVLAYITIGVDTSRHVNITSTNYAQTITWEATPTTGLF</sequence>
<feature type="compositionally biased region" description="Polar residues" evidence="1">
    <location>
        <begin position="207"/>
        <end position="219"/>
    </location>
</feature>
<feature type="chain" id="PRO_5034643357" description="Intradiol ring-cleavage dioxygenases domain-containing protein" evidence="2">
    <location>
        <begin position="22"/>
        <end position="413"/>
    </location>
</feature>
<evidence type="ECO:0000256" key="2">
    <source>
        <dbReference type="SAM" id="SignalP"/>
    </source>
</evidence>
<gene>
    <name evidence="3" type="ORF">RDB_LOCUS131289</name>
</gene>
<dbReference type="PANTHER" id="PTHR34315:SF1">
    <property type="entry name" value="INTRADIOL RING-CLEAVAGE DIOXYGENASES DOMAIN-CONTAINING PROTEIN-RELATED"/>
    <property type="match status" value="1"/>
</dbReference>
<dbReference type="GO" id="GO:0016702">
    <property type="term" value="F:oxidoreductase activity, acting on single donors with incorporation of molecular oxygen, incorporation of two atoms of oxygen"/>
    <property type="evidence" value="ECO:0007669"/>
    <property type="project" value="InterPro"/>
</dbReference>
<dbReference type="Proteomes" id="UP000663850">
    <property type="component" value="Unassembled WGS sequence"/>
</dbReference>
<dbReference type="Gene3D" id="2.60.130.10">
    <property type="entry name" value="Aromatic compound dioxygenase"/>
    <property type="match status" value="1"/>
</dbReference>
<evidence type="ECO:0000313" key="3">
    <source>
        <dbReference type="EMBL" id="CAE6531306.1"/>
    </source>
</evidence>
<dbReference type="AlphaFoldDB" id="A0A8H3HH70"/>
<feature type="signal peptide" evidence="2">
    <location>
        <begin position="1"/>
        <end position="21"/>
    </location>
</feature>
<evidence type="ECO:0008006" key="5">
    <source>
        <dbReference type="Google" id="ProtNLM"/>
    </source>
</evidence>
<proteinExistence type="predicted"/>
<dbReference type="EMBL" id="CAJMWZ010007020">
    <property type="protein sequence ID" value="CAE6531306.1"/>
    <property type="molecule type" value="Genomic_DNA"/>
</dbReference>
<comment type="caution">
    <text evidence="3">The sequence shown here is derived from an EMBL/GenBank/DDBJ whole genome shotgun (WGS) entry which is preliminary data.</text>
</comment>